<dbReference type="EMBL" id="DYWQ01000052">
    <property type="protein sequence ID" value="HJF44812.1"/>
    <property type="molecule type" value="Genomic_DNA"/>
</dbReference>
<accession>A0A921KKL1</accession>
<reference evidence="2" key="1">
    <citation type="journal article" date="2021" name="PeerJ">
        <title>Extensive microbial diversity within the chicken gut microbiome revealed by metagenomics and culture.</title>
        <authorList>
            <person name="Gilroy R."/>
            <person name="Ravi A."/>
            <person name="Getino M."/>
            <person name="Pursley I."/>
            <person name="Horton D.L."/>
            <person name="Alikhan N.F."/>
            <person name="Baker D."/>
            <person name="Gharbi K."/>
            <person name="Hall N."/>
            <person name="Watson M."/>
            <person name="Adriaenssens E.M."/>
            <person name="Foster-Nyarko E."/>
            <person name="Jarju S."/>
            <person name="Secka A."/>
            <person name="Antonio M."/>
            <person name="Oren A."/>
            <person name="Chaudhuri R.R."/>
            <person name="La Ragione R."/>
            <person name="Hildebrand F."/>
            <person name="Pallen M.J."/>
        </authorList>
    </citation>
    <scope>NUCLEOTIDE SEQUENCE</scope>
    <source>
        <strain evidence="2">CHK124-7917</strain>
    </source>
</reference>
<dbReference type="AlphaFoldDB" id="A0A921KKL1"/>
<evidence type="ECO:0000313" key="2">
    <source>
        <dbReference type="EMBL" id="HJF44812.1"/>
    </source>
</evidence>
<evidence type="ECO:0000313" key="3">
    <source>
        <dbReference type="Proteomes" id="UP000697330"/>
    </source>
</evidence>
<gene>
    <name evidence="2" type="ORF">K8U72_03390</name>
</gene>
<feature type="region of interest" description="Disordered" evidence="1">
    <location>
        <begin position="103"/>
        <end position="130"/>
    </location>
</feature>
<name>A0A921KKL1_9ACTN</name>
<protein>
    <submittedName>
        <fullName evidence="2">Uncharacterized protein</fullName>
    </submittedName>
</protein>
<evidence type="ECO:0000256" key="1">
    <source>
        <dbReference type="SAM" id="MobiDB-lite"/>
    </source>
</evidence>
<reference evidence="2" key="2">
    <citation type="submission" date="2021-09" db="EMBL/GenBank/DDBJ databases">
        <authorList>
            <person name="Gilroy R."/>
        </authorList>
    </citation>
    <scope>NUCLEOTIDE SEQUENCE</scope>
    <source>
        <strain evidence="2">CHK124-7917</strain>
    </source>
</reference>
<sequence>MEEREVARFECAGDVRVMRVGADGEKIVVCEELAGPSVLLAYGEKNRTLRMSLSAGDAAQLLRLGFCGDVDSLWSYLSEEAHDIVDLMDLCDGLGVPYAFSSEGPSGDLQFRPARRSGRGVDSPPALKLG</sequence>
<dbReference type="Proteomes" id="UP000697330">
    <property type="component" value="Unassembled WGS sequence"/>
</dbReference>
<proteinExistence type="predicted"/>
<comment type="caution">
    <text evidence="2">The sequence shown here is derived from an EMBL/GenBank/DDBJ whole genome shotgun (WGS) entry which is preliminary data.</text>
</comment>
<organism evidence="2 3">
    <name type="scientific">Thermophilibacter provencensis</name>
    <dbReference type="NCBI Taxonomy" id="1852386"/>
    <lineage>
        <taxon>Bacteria</taxon>
        <taxon>Bacillati</taxon>
        <taxon>Actinomycetota</taxon>
        <taxon>Coriobacteriia</taxon>
        <taxon>Coriobacteriales</taxon>
        <taxon>Atopobiaceae</taxon>
        <taxon>Thermophilibacter</taxon>
    </lineage>
</organism>
<dbReference type="RefSeq" id="WP_274958770.1">
    <property type="nucleotide sequence ID" value="NZ_DYWQ01000052.1"/>
</dbReference>